<proteinExistence type="predicted"/>
<reference evidence="3" key="1">
    <citation type="journal article" date="2019" name="Int. J. Syst. Evol. Microbiol.">
        <title>The Global Catalogue of Microorganisms (GCM) 10K type strain sequencing project: providing services to taxonomists for standard genome sequencing and annotation.</title>
        <authorList>
            <consortium name="The Broad Institute Genomics Platform"/>
            <consortium name="The Broad Institute Genome Sequencing Center for Infectious Disease"/>
            <person name="Wu L."/>
            <person name="Ma J."/>
        </authorList>
    </citation>
    <scope>NUCLEOTIDE SEQUENCE [LARGE SCALE GENOMIC DNA]</scope>
    <source>
        <strain evidence="3">JCM 16898</strain>
    </source>
</reference>
<accession>A0ABP6VT58</accession>
<comment type="caution">
    <text evidence="2">The sequence shown here is derived from an EMBL/GenBank/DDBJ whole genome shotgun (WGS) entry which is preliminary data.</text>
</comment>
<protein>
    <submittedName>
        <fullName evidence="2">Uncharacterized protein</fullName>
    </submittedName>
</protein>
<keyword evidence="3" id="KW-1185">Reference proteome</keyword>
<dbReference type="Proteomes" id="UP001500689">
    <property type="component" value="Unassembled WGS sequence"/>
</dbReference>
<evidence type="ECO:0000256" key="1">
    <source>
        <dbReference type="SAM" id="MobiDB-lite"/>
    </source>
</evidence>
<sequence>MASFVALPSRIFAVTAAILAKRRPGPPSGTLRAQSPPDRPARLPLPGAPPGLNWSALNRITHPGV</sequence>
<gene>
    <name evidence="2" type="ORF">GCM10022222_23230</name>
</gene>
<name>A0ABP6VT58_9PSEU</name>
<evidence type="ECO:0000313" key="3">
    <source>
        <dbReference type="Proteomes" id="UP001500689"/>
    </source>
</evidence>
<evidence type="ECO:0000313" key="2">
    <source>
        <dbReference type="EMBL" id="GAA3538997.1"/>
    </source>
</evidence>
<feature type="region of interest" description="Disordered" evidence="1">
    <location>
        <begin position="22"/>
        <end position="48"/>
    </location>
</feature>
<dbReference type="EMBL" id="BAAAZN010000004">
    <property type="protein sequence ID" value="GAA3538997.1"/>
    <property type="molecule type" value="Genomic_DNA"/>
</dbReference>
<organism evidence="2 3">
    <name type="scientific">Amycolatopsis ultiminotia</name>
    <dbReference type="NCBI Taxonomy" id="543629"/>
    <lineage>
        <taxon>Bacteria</taxon>
        <taxon>Bacillati</taxon>
        <taxon>Actinomycetota</taxon>
        <taxon>Actinomycetes</taxon>
        <taxon>Pseudonocardiales</taxon>
        <taxon>Pseudonocardiaceae</taxon>
        <taxon>Amycolatopsis</taxon>
    </lineage>
</organism>